<feature type="transmembrane region" description="Helical" evidence="6">
    <location>
        <begin position="249"/>
        <end position="278"/>
    </location>
</feature>
<feature type="transmembrane region" description="Helical" evidence="6">
    <location>
        <begin position="73"/>
        <end position="95"/>
    </location>
</feature>
<name>A0A9X1FXC7_9RHOB</name>
<comment type="caution">
    <text evidence="7">The sequence shown here is derived from an EMBL/GenBank/DDBJ whole genome shotgun (WGS) entry which is preliminary data.</text>
</comment>
<dbReference type="GO" id="GO:0016020">
    <property type="term" value="C:membrane"/>
    <property type="evidence" value="ECO:0007669"/>
    <property type="project" value="UniProtKB-SubCell"/>
</dbReference>
<evidence type="ECO:0000256" key="5">
    <source>
        <dbReference type="ARBA" id="ARBA00023136"/>
    </source>
</evidence>
<organism evidence="7 8">
    <name type="scientific">Roseobacter insulae</name>
    <dbReference type="NCBI Taxonomy" id="2859783"/>
    <lineage>
        <taxon>Bacteria</taxon>
        <taxon>Pseudomonadati</taxon>
        <taxon>Pseudomonadota</taxon>
        <taxon>Alphaproteobacteria</taxon>
        <taxon>Rhodobacterales</taxon>
        <taxon>Roseobacteraceae</taxon>
        <taxon>Roseobacter</taxon>
    </lineage>
</organism>
<dbReference type="Pfam" id="PF01594">
    <property type="entry name" value="AI-2E_transport"/>
    <property type="match status" value="1"/>
</dbReference>
<feature type="transmembrane region" description="Helical" evidence="6">
    <location>
        <begin position="29"/>
        <end position="61"/>
    </location>
</feature>
<protein>
    <submittedName>
        <fullName evidence="7">AI-2E family transporter</fullName>
    </submittedName>
</protein>
<evidence type="ECO:0000256" key="2">
    <source>
        <dbReference type="ARBA" id="ARBA00009773"/>
    </source>
</evidence>
<gene>
    <name evidence="7" type="ORF">KX928_17175</name>
</gene>
<dbReference type="RefSeq" id="WP_219505175.1">
    <property type="nucleotide sequence ID" value="NZ_JAHXDN010000005.1"/>
</dbReference>
<evidence type="ECO:0000256" key="6">
    <source>
        <dbReference type="SAM" id="Phobius"/>
    </source>
</evidence>
<feature type="transmembrane region" description="Helical" evidence="6">
    <location>
        <begin position="285"/>
        <end position="310"/>
    </location>
</feature>
<evidence type="ECO:0000256" key="1">
    <source>
        <dbReference type="ARBA" id="ARBA00004141"/>
    </source>
</evidence>
<sequence>MENNLQKPPDPERVERTPDTSWKGLEIPIIGIFCLLLLQALVWASDFLIPVTAACLGYFVLNRPRRLLSKVGIAPVVSAALFTTILTALIVLLLVQLSAPAAQFIEDLPSLMDEIKQKLSAAGGTLEAINDATVAAEEIIEDQNAETVEVEVVSNTGVAATLFSMAPGFLGRILFALILLFFLIASGDMFLTKTVQSFERFGDKRRAVAVVHSIEDRLGYYLGGIAIINAGLGIAVAIAMHFWGLPSVVIFGFMAFGLNFVPFLGGLMGATIAAAVAFVSLEGTWAAAGVFVTYIILTSIEGQFITPLVISRRMRLNTPVVFLFVAFFAWIWSIIGMIVALPILIVLKIACDETKSLQTLARFLGDLNDDASAADAKA</sequence>
<dbReference type="AlphaFoldDB" id="A0A9X1FXC7"/>
<keyword evidence="8" id="KW-1185">Reference proteome</keyword>
<keyword evidence="4 6" id="KW-1133">Transmembrane helix</keyword>
<keyword evidence="3 6" id="KW-0812">Transmembrane</keyword>
<dbReference type="GO" id="GO:0055085">
    <property type="term" value="P:transmembrane transport"/>
    <property type="evidence" value="ECO:0007669"/>
    <property type="project" value="TreeGrafter"/>
</dbReference>
<reference evidence="7" key="1">
    <citation type="submission" date="2021-07" db="EMBL/GenBank/DDBJ databases">
        <title>Roseobacter insulae sp. nov., isolated from a tidal flat.</title>
        <authorList>
            <person name="Park S."/>
            <person name="Yoon J.-H."/>
        </authorList>
    </citation>
    <scope>NUCLEOTIDE SEQUENCE</scope>
    <source>
        <strain evidence="7">YSTF-M11</strain>
    </source>
</reference>
<feature type="transmembrane region" description="Helical" evidence="6">
    <location>
        <begin position="220"/>
        <end position="243"/>
    </location>
</feature>
<evidence type="ECO:0000313" key="7">
    <source>
        <dbReference type="EMBL" id="MBW4709524.1"/>
    </source>
</evidence>
<dbReference type="Proteomes" id="UP001138661">
    <property type="component" value="Unassembled WGS sequence"/>
</dbReference>
<dbReference type="InterPro" id="IPR002549">
    <property type="entry name" value="AI-2E-like"/>
</dbReference>
<evidence type="ECO:0000256" key="3">
    <source>
        <dbReference type="ARBA" id="ARBA00022692"/>
    </source>
</evidence>
<dbReference type="EMBL" id="JAHXDN010000005">
    <property type="protein sequence ID" value="MBW4709524.1"/>
    <property type="molecule type" value="Genomic_DNA"/>
</dbReference>
<dbReference type="PANTHER" id="PTHR21716">
    <property type="entry name" value="TRANSMEMBRANE PROTEIN"/>
    <property type="match status" value="1"/>
</dbReference>
<feature type="transmembrane region" description="Helical" evidence="6">
    <location>
        <begin position="322"/>
        <end position="347"/>
    </location>
</feature>
<evidence type="ECO:0000313" key="8">
    <source>
        <dbReference type="Proteomes" id="UP001138661"/>
    </source>
</evidence>
<evidence type="ECO:0000256" key="4">
    <source>
        <dbReference type="ARBA" id="ARBA00022989"/>
    </source>
</evidence>
<dbReference type="PANTHER" id="PTHR21716:SF16">
    <property type="entry name" value="BLL1467 PROTEIN"/>
    <property type="match status" value="1"/>
</dbReference>
<proteinExistence type="inferred from homology"/>
<comment type="subcellular location">
    <subcellularLocation>
        <location evidence="1">Membrane</location>
        <topology evidence="1">Multi-pass membrane protein</topology>
    </subcellularLocation>
</comment>
<feature type="transmembrane region" description="Helical" evidence="6">
    <location>
        <begin position="169"/>
        <end position="191"/>
    </location>
</feature>
<keyword evidence="5 6" id="KW-0472">Membrane</keyword>
<comment type="similarity">
    <text evidence="2">Belongs to the autoinducer-2 exporter (AI-2E) (TC 2.A.86) family.</text>
</comment>
<accession>A0A9X1FXC7</accession>